<dbReference type="AlphaFoldDB" id="A0A4R2IKX0"/>
<feature type="signal peptide" evidence="2">
    <location>
        <begin position="1"/>
        <end position="41"/>
    </location>
</feature>
<organism evidence="3 4">
    <name type="scientific">Kribbella antiqua</name>
    <dbReference type="NCBI Taxonomy" id="2512217"/>
    <lineage>
        <taxon>Bacteria</taxon>
        <taxon>Bacillati</taxon>
        <taxon>Actinomycetota</taxon>
        <taxon>Actinomycetes</taxon>
        <taxon>Propionibacteriales</taxon>
        <taxon>Kribbellaceae</taxon>
        <taxon>Kribbella</taxon>
    </lineage>
</organism>
<protein>
    <recommendedName>
        <fullName evidence="5">DNRLRE domain-containing protein</fullName>
    </recommendedName>
</protein>
<name>A0A4R2IKX0_9ACTN</name>
<keyword evidence="2" id="KW-0732">Signal</keyword>
<evidence type="ECO:0000256" key="1">
    <source>
        <dbReference type="SAM" id="MobiDB-lite"/>
    </source>
</evidence>
<dbReference type="Proteomes" id="UP000295573">
    <property type="component" value="Unassembled WGS sequence"/>
</dbReference>
<dbReference type="OrthoDB" id="9762066at2"/>
<feature type="chain" id="PRO_5020222094" description="DNRLRE domain-containing protein" evidence="2">
    <location>
        <begin position="42"/>
        <end position="606"/>
    </location>
</feature>
<keyword evidence="4" id="KW-1185">Reference proteome</keyword>
<accession>A0A4R2IKX0</accession>
<reference evidence="3 4" key="1">
    <citation type="journal article" date="2015" name="Stand. Genomic Sci.">
        <title>Genomic Encyclopedia of Bacterial and Archaeal Type Strains, Phase III: the genomes of soil and plant-associated and newly described type strains.</title>
        <authorList>
            <person name="Whitman W.B."/>
            <person name="Woyke T."/>
            <person name="Klenk H.P."/>
            <person name="Zhou Y."/>
            <person name="Lilburn T.G."/>
            <person name="Beck B.J."/>
            <person name="De Vos P."/>
            <person name="Vandamme P."/>
            <person name="Eisen J.A."/>
            <person name="Garrity G."/>
            <person name="Hugenholtz P."/>
            <person name="Kyrpides N.C."/>
        </authorList>
    </citation>
    <scope>NUCLEOTIDE SEQUENCE [LARGE SCALE GENOMIC DNA]</scope>
    <source>
        <strain evidence="3 4">VKM Ac-2541</strain>
    </source>
</reference>
<proteinExistence type="predicted"/>
<feature type="region of interest" description="Disordered" evidence="1">
    <location>
        <begin position="41"/>
        <end position="67"/>
    </location>
</feature>
<evidence type="ECO:0000313" key="4">
    <source>
        <dbReference type="Proteomes" id="UP000295573"/>
    </source>
</evidence>
<evidence type="ECO:0000256" key="2">
    <source>
        <dbReference type="SAM" id="SignalP"/>
    </source>
</evidence>
<evidence type="ECO:0000313" key="3">
    <source>
        <dbReference type="EMBL" id="TCO44539.1"/>
    </source>
</evidence>
<dbReference type="EMBL" id="SLWR01000010">
    <property type="protein sequence ID" value="TCO44539.1"/>
    <property type="molecule type" value="Genomic_DNA"/>
</dbReference>
<comment type="caution">
    <text evidence="3">The sequence shown here is derived from an EMBL/GenBank/DDBJ whole genome shotgun (WGS) entry which is preliminary data.</text>
</comment>
<sequence length="606" mass="64100">MSAFPRSRPLRVFPGRRSARWIAVSAGLALVATLLAPPAQAGTTERAGTTEQAGTTDQADTTADLPLERPDEASAAIAARVTGKPVLITSRTTETTEYRAMPNGTIEATMAAGPVRMSDAAGRWTDVDVSLVRRPDGTVASIAHPYGLKLSGPAGNGDHELVSIGAEGKRSALGWSGPLPAPELAGTIATYRDVKPGVDLVVEATRTGYQQHLLVKNRAAATQLKQIRMPFKMAGLTAKPDGKGGLAVRAGAEQYDVPAPMMWDATVDSASGEHTRRAPVGLGFAKDALLLTPDAAFLNDPNTVYPVTIDPSQSTGSSFDAFVENTYTSDQSGATELKLGTHDGGSTKARSYLRFDGQEWLWDKQIQGATLSLWEHHSYSCTAKGWEAWRTPEESSTIRWSNQPAWIERVGTSTQTKGFSSACGDGWVTIPVTAAFQYTATNKLTKTSIGIKAASETDSYGWKRFASRDAAANLPSVTVVYQTKTTVDAVATAPDTTCATGATRPYISSLTPQLRAQISDSLASSVYATFEWKVVGASTSTTTTEGPGASGSWLGSTIPDGAFTEGSSYAWRVQGSDGTTAGAWSDWCEFTVNTMSLAVAPTMASR</sequence>
<evidence type="ECO:0008006" key="5">
    <source>
        <dbReference type="Google" id="ProtNLM"/>
    </source>
</evidence>
<gene>
    <name evidence="3" type="ORF">EV646_110253</name>
</gene>
<dbReference type="RefSeq" id="WP_132153613.1">
    <property type="nucleotide sequence ID" value="NZ_SLWR01000010.1"/>
</dbReference>
<feature type="compositionally biased region" description="Low complexity" evidence="1">
    <location>
        <begin position="41"/>
        <end position="64"/>
    </location>
</feature>
<dbReference type="NCBIfam" id="NF033679">
    <property type="entry name" value="DNRLRE_dom"/>
    <property type="match status" value="1"/>
</dbReference>